<evidence type="ECO:0000313" key="21">
    <source>
        <dbReference type="EMBL" id="KHN77700.1"/>
    </source>
</evidence>
<organism evidence="21 22">
    <name type="scientific">Toxocara canis</name>
    <name type="common">Canine roundworm</name>
    <dbReference type="NCBI Taxonomy" id="6265"/>
    <lineage>
        <taxon>Eukaryota</taxon>
        <taxon>Metazoa</taxon>
        <taxon>Ecdysozoa</taxon>
        <taxon>Nematoda</taxon>
        <taxon>Chromadorea</taxon>
        <taxon>Rhabditida</taxon>
        <taxon>Spirurina</taxon>
        <taxon>Ascaridomorpha</taxon>
        <taxon>Ascaridoidea</taxon>
        <taxon>Toxocaridae</taxon>
        <taxon>Toxocara</taxon>
    </lineage>
</organism>
<reference evidence="21 22" key="1">
    <citation type="submission" date="2014-11" db="EMBL/GenBank/DDBJ databases">
        <title>Genetic blueprint of the zoonotic pathogen Toxocara canis.</title>
        <authorList>
            <person name="Zhu X.-Q."/>
            <person name="Korhonen P.K."/>
            <person name="Cai H."/>
            <person name="Young N.D."/>
            <person name="Nejsum P."/>
            <person name="von Samson-Himmelstjerna G."/>
            <person name="Boag P.R."/>
            <person name="Tan P."/>
            <person name="Li Q."/>
            <person name="Min J."/>
            <person name="Yang Y."/>
            <person name="Wang X."/>
            <person name="Fang X."/>
            <person name="Hall R.S."/>
            <person name="Hofmann A."/>
            <person name="Sternberg P.W."/>
            <person name="Jex A.R."/>
            <person name="Gasser R.B."/>
        </authorList>
    </citation>
    <scope>NUCLEOTIDE SEQUENCE [LARGE SCALE GENOMIC DNA]</scope>
    <source>
        <strain evidence="21">PN_DK_2014</strain>
    </source>
</reference>
<evidence type="ECO:0000256" key="1">
    <source>
        <dbReference type="ARBA" id="ARBA00009237"/>
    </source>
</evidence>
<evidence type="ECO:0000256" key="6">
    <source>
        <dbReference type="ARBA" id="ARBA00022989"/>
    </source>
</evidence>
<gene>
    <name evidence="21" type="primary">acr-16</name>
    <name evidence="21" type="ORF">Tcan_04376</name>
</gene>
<dbReference type="OMA" id="YAFNLIM"/>
<dbReference type="OrthoDB" id="5975154at2759"/>
<keyword evidence="12" id="KW-0325">Glycoprotein</keyword>
<feature type="domain" description="Neurotransmitter-gated ion-channel ligand-binding" evidence="19">
    <location>
        <begin position="21"/>
        <end position="235"/>
    </location>
</feature>
<evidence type="ECO:0000256" key="2">
    <source>
        <dbReference type="ARBA" id="ARBA00022448"/>
    </source>
</evidence>
<dbReference type="InterPro" id="IPR006202">
    <property type="entry name" value="Neur_chan_lig-bd"/>
</dbReference>
<comment type="subcellular location">
    <subcellularLocation>
        <location evidence="16">Postsynaptic cell membrane</location>
        <topology evidence="16">Multi-pass membrane protein</topology>
    </subcellularLocation>
</comment>
<dbReference type="InterPro" id="IPR038050">
    <property type="entry name" value="Neuro_actylchol_rec"/>
</dbReference>
<comment type="caution">
    <text evidence="21">The sequence shown here is derived from an EMBL/GenBank/DDBJ whole genome shotgun (WGS) entry which is preliminary data.</text>
</comment>
<dbReference type="Pfam" id="PF02932">
    <property type="entry name" value="Neur_chan_memb"/>
    <property type="match status" value="1"/>
</dbReference>
<evidence type="ECO:0000256" key="5">
    <source>
        <dbReference type="ARBA" id="ARBA00022729"/>
    </source>
</evidence>
<dbReference type="CDD" id="cd18997">
    <property type="entry name" value="LGIC_ECD_nAChR"/>
    <property type="match status" value="1"/>
</dbReference>
<evidence type="ECO:0000256" key="14">
    <source>
        <dbReference type="ARBA" id="ARBA00023286"/>
    </source>
</evidence>
<keyword evidence="14" id="KW-1071">Ligand-gated ion channel</keyword>
<dbReference type="InterPro" id="IPR006201">
    <property type="entry name" value="Neur_channel"/>
</dbReference>
<evidence type="ECO:0000256" key="4">
    <source>
        <dbReference type="ARBA" id="ARBA00022692"/>
    </source>
</evidence>
<evidence type="ECO:0000256" key="7">
    <source>
        <dbReference type="ARBA" id="ARBA00023018"/>
    </source>
</evidence>
<name>A0A0B2V9M9_TOXCA</name>
<evidence type="ECO:0000259" key="20">
    <source>
        <dbReference type="Pfam" id="PF02932"/>
    </source>
</evidence>
<comment type="similarity">
    <text evidence="1">Belongs to the ligand-gated ion channel (TC 1.A.9) family. Acetylcholine receptor (TC 1.A.9.1) subfamily.</text>
</comment>
<dbReference type="Gene3D" id="2.70.170.10">
    <property type="entry name" value="Neurotransmitter-gated ion-channel ligand-binding domain"/>
    <property type="match status" value="1"/>
</dbReference>
<evidence type="ECO:0000256" key="3">
    <source>
        <dbReference type="ARBA" id="ARBA00022475"/>
    </source>
</evidence>
<keyword evidence="11 21" id="KW-0675">Receptor</keyword>
<keyword evidence="4 17" id="KW-0812">Transmembrane</keyword>
<keyword evidence="3" id="KW-1003">Cell membrane</keyword>
<keyword evidence="15 17" id="KW-0407">Ion channel</keyword>
<dbReference type="STRING" id="6265.A0A0B2V9M9"/>
<sequence length="490" mass="57554">MISVLLLLMLPYAAASPPELRLRNDLLHDYNPLERPVENNEDRVVVTLGVAFQQIINLNEREEKLEVNAWLKYSWTDTKLRWDPREYENVTDLRHPAGTIWQPDILLYNSVDSTFDSTYKVNVISYSDGLISWIPPGIFKVSCKIDIYWFPFDEQICYFKDDRYVIKGKQLQFGSWTFSGLEVDLQPGTFDMSDFIENGEWVILKTWDVRSEKFYECCPQPYPDVKFFIHLRRRTLYYAFNLIMPCMLTLILVILGFTLSPYTCEKVGLQISVSLAICIFLTIMNEMTPPTSEAVPLLGVFFQSCMVISAAATAFTVYVQAIHFRNPDNYHRMGFWMRYILLEWVPFLLRMKQPKRENNLRTLKESWAERKNRCDDDRTAFSYVDGNTRVVQILGETLHENFQSLMFQIKIAQHTKHDRLLQQRLKLLDRIYNHVKAIRERNDDEVEEKRIGYEWQFAAMVVDRLGLILFSVIILVTSLVIGLRAPYLFA</sequence>
<evidence type="ECO:0000256" key="9">
    <source>
        <dbReference type="ARBA" id="ARBA00023136"/>
    </source>
</evidence>
<keyword evidence="8 17" id="KW-0406">Ion transport</keyword>
<feature type="signal peptide" evidence="18">
    <location>
        <begin position="1"/>
        <end position="15"/>
    </location>
</feature>
<protein>
    <submittedName>
        <fullName evidence="21">Acetylcholine receptor subunit alpha-type acr-16</fullName>
    </submittedName>
</protein>
<keyword evidence="10" id="KW-1015">Disulfide bond</keyword>
<dbReference type="PROSITE" id="PS00236">
    <property type="entry name" value="NEUROTR_ION_CHANNEL"/>
    <property type="match status" value="1"/>
</dbReference>
<evidence type="ECO:0000256" key="11">
    <source>
        <dbReference type="ARBA" id="ARBA00023170"/>
    </source>
</evidence>
<dbReference type="GO" id="GO:0004888">
    <property type="term" value="F:transmembrane signaling receptor activity"/>
    <property type="evidence" value="ECO:0007669"/>
    <property type="project" value="InterPro"/>
</dbReference>
<keyword evidence="13" id="KW-0628">Postsynaptic cell membrane</keyword>
<dbReference type="GO" id="GO:0022848">
    <property type="term" value="F:acetylcholine-gated monoatomic cation-selective channel activity"/>
    <property type="evidence" value="ECO:0007669"/>
    <property type="project" value="InterPro"/>
</dbReference>
<dbReference type="InterPro" id="IPR018000">
    <property type="entry name" value="Neurotransmitter_ion_chnl_CS"/>
</dbReference>
<keyword evidence="5 18" id="KW-0732">Signal</keyword>
<dbReference type="Gene3D" id="1.20.58.390">
    <property type="entry name" value="Neurotransmitter-gated ion-channel transmembrane domain"/>
    <property type="match status" value="2"/>
</dbReference>
<evidence type="ECO:0000256" key="8">
    <source>
        <dbReference type="ARBA" id="ARBA00023065"/>
    </source>
</evidence>
<evidence type="ECO:0000256" key="12">
    <source>
        <dbReference type="ARBA" id="ARBA00023180"/>
    </source>
</evidence>
<dbReference type="AlphaFoldDB" id="A0A0B2V9M9"/>
<feature type="domain" description="Neurotransmitter-gated ion-channel transmembrane" evidence="20">
    <location>
        <begin position="242"/>
        <end position="481"/>
    </location>
</feature>
<evidence type="ECO:0000256" key="10">
    <source>
        <dbReference type="ARBA" id="ARBA00023157"/>
    </source>
</evidence>
<dbReference type="SUPFAM" id="SSF90112">
    <property type="entry name" value="Neurotransmitter-gated ion-channel transmembrane pore"/>
    <property type="match status" value="1"/>
</dbReference>
<evidence type="ECO:0000256" key="16">
    <source>
        <dbReference type="ARBA" id="ARBA00034104"/>
    </source>
</evidence>
<keyword evidence="6 17" id="KW-1133">Transmembrane helix</keyword>
<dbReference type="InterPro" id="IPR036719">
    <property type="entry name" value="Neuro-gated_channel_TM_sf"/>
</dbReference>
<feature type="chain" id="PRO_5012904205" evidence="18">
    <location>
        <begin position="16"/>
        <end position="490"/>
    </location>
</feature>
<dbReference type="EMBL" id="JPKZ01002255">
    <property type="protein sequence ID" value="KHN77700.1"/>
    <property type="molecule type" value="Genomic_DNA"/>
</dbReference>
<accession>A0A0B2V9M9</accession>
<dbReference type="GO" id="GO:0045211">
    <property type="term" value="C:postsynaptic membrane"/>
    <property type="evidence" value="ECO:0007669"/>
    <property type="project" value="UniProtKB-SubCell"/>
</dbReference>
<dbReference type="InterPro" id="IPR036734">
    <property type="entry name" value="Neur_chan_lig-bd_sf"/>
</dbReference>
<dbReference type="Pfam" id="PF02931">
    <property type="entry name" value="Neur_chan_LBD"/>
    <property type="match status" value="1"/>
</dbReference>
<dbReference type="CDD" id="cd19051">
    <property type="entry name" value="LGIC_TM_cation"/>
    <property type="match status" value="1"/>
</dbReference>
<dbReference type="Proteomes" id="UP000031036">
    <property type="component" value="Unassembled WGS sequence"/>
</dbReference>
<feature type="transmembrane region" description="Helical" evidence="17">
    <location>
        <begin position="267"/>
        <end position="285"/>
    </location>
</feature>
<evidence type="ECO:0000313" key="22">
    <source>
        <dbReference type="Proteomes" id="UP000031036"/>
    </source>
</evidence>
<keyword evidence="22" id="KW-1185">Reference proteome</keyword>
<dbReference type="PRINTS" id="PR00252">
    <property type="entry name" value="NRIONCHANNEL"/>
</dbReference>
<dbReference type="NCBIfam" id="TIGR00860">
    <property type="entry name" value="LIC"/>
    <property type="match status" value="1"/>
</dbReference>
<evidence type="ECO:0000256" key="17">
    <source>
        <dbReference type="RuleBase" id="RU000687"/>
    </source>
</evidence>
<keyword evidence="2 17" id="KW-0813">Transport</keyword>
<dbReference type="PANTHER" id="PTHR18945">
    <property type="entry name" value="NEUROTRANSMITTER GATED ION CHANNEL"/>
    <property type="match status" value="1"/>
</dbReference>
<evidence type="ECO:0000256" key="18">
    <source>
        <dbReference type="SAM" id="SignalP"/>
    </source>
</evidence>
<evidence type="ECO:0000256" key="13">
    <source>
        <dbReference type="ARBA" id="ARBA00023257"/>
    </source>
</evidence>
<feature type="transmembrane region" description="Helical" evidence="17">
    <location>
        <begin position="236"/>
        <end position="255"/>
    </location>
</feature>
<dbReference type="InterPro" id="IPR006029">
    <property type="entry name" value="Neurotrans-gated_channel_TM"/>
</dbReference>
<dbReference type="SUPFAM" id="SSF63712">
    <property type="entry name" value="Nicotinic receptor ligand binding domain-like"/>
    <property type="match status" value="1"/>
</dbReference>
<keyword evidence="7" id="KW-0770">Synapse</keyword>
<evidence type="ECO:0000256" key="15">
    <source>
        <dbReference type="ARBA" id="ARBA00023303"/>
    </source>
</evidence>
<dbReference type="FunFam" id="2.70.170.10:FF:000016">
    <property type="entry name" value="Nicotinic acetylcholine receptor subunit"/>
    <property type="match status" value="1"/>
</dbReference>
<dbReference type="PRINTS" id="PR00254">
    <property type="entry name" value="NICOTINICR"/>
</dbReference>
<dbReference type="InterPro" id="IPR002394">
    <property type="entry name" value="Nicotinic_acetylcholine_rcpt"/>
</dbReference>
<feature type="transmembrane region" description="Helical" evidence="17">
    <location>
        <begin position="297"/>
        <end position="319"/>
    </location>
</feature>
<proteinExistence type="inferred from homology"/>
<feature type="transmembrane region" description="Helical" evidence="17">
    <location>
        <begin position="465"/>
        <end position="487"/>
    </location>
</feature>
<keyword evidence="9 17" id="KW-0472">Membrane</keyword>
<evidence type="ECO:0000259" key="19">
    <source>
        <dbReference type="Pfam" id="PF02931"/>
    </source>
</evidence>